<feature type="region of interest" description="Disordered" evidence="2">
    <location>
        <begin position="49"/>
        <end position="120"/>
    </location>
</feature>
<dbReference type="EMBL" id="KQ993789">
    <property type="protein sequence ID" value="KZV49033.1"/>
    <property type="molecule type" value="Genomic_DNA"/>
</dbReference>
<feature type="compositionally biased region" description="Basic residues" evidence="2">
    <location>
        <begin position="108"/>
        <end position="120"/>
    </location>
</feature>
<feature type="domain" description="EF-hand" evidence="3">
    <location>
        <begin position="251"/>
        <end position="286"/>
    </location>
</feature>
<reference evidence="4 5" key="1">
    <citation type="journal article" date="2015" name="Proc. Natl. Acad. Sci. U.S.A.">
        <title>The resurrection genome of Boea hygrometrica: A blueprint for survival of dehydration.</title>
        <authorList>
            <person name="Xiao L."/>
            <person name="Yang G."/>
            <person name="Zhang L."/>
            <person name="Yang X."/>
            <person name="Zhao S."/>
            <person name="Ji Z."/>
            <person name="Zhou Q."/>
            <person name="Hu M."/>
            <person name="Wang Y."/>
            <person name="Chen M."/>
            <person name="Xu Y."/>
            <person name="Jin H."/>
            <person name="Xiao X."/>
            <person name="Hu G."/>
            <person name="Bao F."/>
            <person name="Hu Y."/>
            <person name="Wan P."/>
            <person name="Li L."/>
            <person name="Deng X."/>
            <person name="Kuang T."/>
            <person name="Xiang C."/>
            <person name="Zhu J.K."/>
            <person name="Oliver M.J."/>
            <person name="He Y."/>
        </authorList>
    </citation>
    <scope>NUCLEOTIDE SEQUENCE [LARGE SCALE GENOMIC DNA]</scope>
    <source>
        <strain evidence="5">cv. XS01</strain>
    </source>
</reference>
<dbReference type="GO" id="GO:0005509">
    <property type="term" value="F:calcium ion binding"/>
    <property type="evidence" value="ECO:0007669"/>
    <property type="project" value="InterPro"/>
</dbReference>
<feature type="region of interest" description="Disordered" evidence="2">
    <location>
        <begin position="164"/>
        <end position="183"/>
    </location>
</feature>
<dbReference type="InterPro" id="IPR011992">
    <property type="entry name" value="EF-hand-dom_pair"/>
</dbReference>
<evidence type="ECO:0000256" key="1">
    <source>
        <dbReference type="ARBA" id="ARBA00022837"/>
    </source>
</evidence>
<evidence type="ECO:0000256" key="2">
    <source>
        <dbReference type="SAM" id="MobiDB-lite"/>
    </source>
</evidence>
<evidence type="ECO:0000313" key="5">
    <source>
        <dbReference type="Proteomes" id="UP000250235"/>
    </source>
</evidence>
<feature type="compositionally biased region" description="Basic residues" evidence="2">
    <location>
        <begin position="66"/>
        <end position="78"/>
    </location>
</feature>
<evidence type="ECO:0000259" key="3">
    <source>
        <dbReference type="PROSITE" id="PS50222"/>
    </source>
</evidence>
<feature type="region of interest" description="Disordered" evidence="2">
    <location>
        <begin position="1"/>
        <end position="31"/>
    </location>
</feature>
<dbReference type="AlphaFoldDB" id="A0A2Z7CQI4"/>
<protein>
    <recommendedName>
        <fullName evidence="3">EF-hand domain-containing protein</fullName>
    </recommendedName>
</protein>
<feature type="compositionally biased region" description="Acidic residues" evidence="2">
    <location>
        <begin position="82"/>
        <end position="104"/>
    </location>
</feature>
<evidence type="ECO:0000313" key="4">
    <source>
        <dbReference type="EMBL" id="KZV49033.1"/>
    </source>
</evidence>
<sequence length="305" mass="34636">MPETKLSKGKSLEAIASEEESENENGKENMIQYERERLKRIEENKRRMEALGLHKMASSFMSSVQKAHKKQNDRKGKKKMVDEDEEYKPTEEEQSSSGEEDEEFSGSGKKKGKRSASTRKKYGSVKKLTFTSDFVDDDDLMQAIALSLQDSAGFLDVKTNCPPQSSGANLRDSSAATASGTTFIDSSDKRKENLYVPDDSRKRKRKEPITRRTQMSEDELLIHFFQFDETGNEGFFLRDLRRLAAAHDFTWSEKEMADMIHLFDSDGDGKITLDDFRKIVCRCNMLKGTDQVMNGTMSLHSNAAT</sequence>
<dbReference type="SUPFAM" id="SSF47473">
    <property type="entry name" value="EF-hand"/>
    <property type="match status" value="1"/>
</dbReference>
<name>A0A2Z7CQI4_9LAMI</name>
<gene>
    <name evidence="4" type="ORF">F511_10984</name>
</gene>
<dbReference type="Pfam" id="PF00036">
    <property type="entry name" value="EF-hand_1"/>
    <property type="match status" value="1"/>
</dbReference>
<dbReference type="OrthoDB" id="293868at2759"/>
<dbReference type="Gene3D" id="1.10.238.10">
    <property type="entry name" value="EF-hand"/>
    <property type="match status" value="1"/>
</dbReference>
<keyword evidence="1" id="KW-0106">Calcium</keyword>
<dbReference type="InterPro" id="IPR002048">
    <property type="entry name" value="EF_hand_dom"/>
</dbReference>
<dbReference type="PROSITE" id="PS50222">
    <property type="entry name" value="EF_HAND_2"/>
    <property type="match status" value="1"/>
</dbReference>
<keyword evidence="5" id="KW-1185">Reference proteome</keyword>
<dbReference type="PROSITE" id="PS00018">
    <property type="entry name" value="EF_HAND_1"/>
    <property type="match status" value="1"/>
</dbReference>
<dbReference type="Proteomes" id="UP000250235">
    <property type="component" value="Unassembled WGS sequence"/>
</dbReference>
<dbReference type="SMART" id="SM00054">
    <property type="entry name" value="EFh"/>
    <property type="match status" value="1"/>
</dbReference>
<organism evidence="4 5">
    <name type="scientific">Dorcoceras hygrometricum</name>
    <dbReference type="NCBI Taxonomy" id="472368"/>
    <lineage>
        <taxon>Eukaryota</taxon>
        <taxon>Viridiplantae</taxon>
        <taxon>Streptophyta</taxon>
        <taxon>Embryophyta</taxon>
        <taxon>Tracheophyta</taxon>
        <taxon>Spermatophyta</taxon>
        <taxon>Magnoliopsida</taxon>
        <taxon>eudicotyledons</taxon>
        <taxon>Gunneridae</taxon>
        <taxon>Pentapetalae</taxon>
        <taxon>asterids</taxon>
        <taxon>lamiids</taxon>
        <taxon>Lamiales</taxon>
        <taxon>Gesneriaceae</taxon>
        <taxon>Didymocarpoideae</taxon>
        <taxon>Trichosporeae</taxon>
        <taxon>Loxocarpinae</taxon>
        <taxon>Dorcoceras</taxon>
    </lineage>
</organism>
<accession>A0A2Z7CQI4</accession>
<proteinExistence type="predicted"/>
<dbReference type="InterPro" id="IPR018247">
    <property type="entry name" value="EF_Hand_1_Ca_BS"/>
</dbReference>